<dbReference type="AlphaFoldDB" id="A0A2S6C781"/>
<feature type="compositionally biased region" description="Acidic residues" evidence="1">
    <location>
        <begin position="357"/>
        <end position="376"/>
    </location>
</feature>
<sequence length="734" mass="80539">MAPRNGYYYPDGRPKQFTLSGGSAKPVPHKKALKSTSMASVFMPKQQVFASKTSHAQAAAVVENNAATPASIPDSQASMWRGLFTSPSVEPGTPGTPDTQVQSREDYEKEAKERHRQWVAEAAKRRERWMSNSDDEELERALAAQLDAEQLQTHTQIERDEENHRRSSDQEKRQRPPTAPMTTGGTSALSSPLFIGNSERNTPEEGEIDEGVNSASQTFGRMSPPSRVVVPAFGVPQRTSPKSKAQAPVEADKAKTAAAIVSPARKQPRKQPSIQSISSDDTESLIEPDEGVPAFAQSSPRLNYRPKHMKQVSRDHAAQPDAVELPYISSDVAPTPRTETDTQRNQARVDKINAMQEEADPDFDSDEAVDHDDDWEGVAGPSHRTRARSKHENDVDYPIPESDVDTGADFPILESDIDPGARPTSVAKRKAKAPSPDVPSAKKKKRSEGPRPGDSGWRFEKLSLKGKQQRQHLIDEMQSKWNTTVEIVVPDDIRPRWIDGAAIGTAKMPNDWSTELLEALRNFSWQTSGRPGFATQVLREAVKQQVARYGGGPALYKADVKVAMNMVNKGQVVPGAAPLSPDLNTRTREMSLDDRPAAFNMLNRSVIKPNAAANSDRARANSNGSPGTGARPSPSGDEADVEMALDAEPNASLAEVLQRENRSDQTLTTVADQVQIADAPGLQTGMRKREMQMKLAMLDYEEARARKKLVQAELDQISARKKLLNLGIDPDEVL</sequence>
<dbReference type="Proteomes" id="UP000237631">
    <property type="component" value="Unassembled WGS sequence"/>
</dbReference>
<feature type="compositionally biased region" description="Polar residues" evidence="1">
    <location>
        <begin position="180"/>
        <end position="190"/>
    </location>
</feature>
<accession>A0A2S6C781</accession>
<protein>
    <submittedName>
        <fullName evidence="2">Uncharacterized protein</fullName>
    </submittedName>
</protein>
<dbReference type="EMBL" id="PNEN01000536">
    <property type="protein sequence ID" value="PPJ55597.1"/>
    <property type="molecule type" value="Genomic_DNA"/>
</dbReference>
<feature type="compositionally biased region" description="Basic and acidic residues" evidence="1">
    <location>
        <begin position="338"/>
        <end position="351"/>
    </location>
</feature>
<evidence type="ECO:0000313" key="2">
    <source>
        <dbReference type="EMBL" id="PPJ55597.1"/>
    </source>
</evidence>
<evidence type="ECO:0000313" key="3">
    <source>
        <dbReference type="Proteomes" id="UP000237631"/>
    </source>
</evidence>
<feature type="compositionally biased region" description="Low complexity" evidence="1">
    <location>
        <begin position="610"/>
        <end position="623"/>
    </location>
</feature>
<feature type="compositionally biased region" description="Acidic residues" evidence="1">
    <location>
        <begin position="280"/>
        <end position="290"/>
    </location>
</feature>
<keyword evidence="3" id="KW-1185">Reference proteome</keyword>
<reference evidence="3" key="1">
    <citation type="journal article" date="2017" name="bioRxiv">
        <title>Conservation of a gene cluster reveals novel cercosporin biosynthetic mechanisms and extends production to the genus Colletotrichum.</title>
        <authorList>
            <person name="de Jonge R."/>
            <person name="Ebert M.K."/>
            <person name="Huitt-Roehl C.R."/>
            <person name="Pal P."/>
            <person name="Suttle J.C."/>
            <person name="Spanner R.E."/>
            <person name="Neubauer J.D."/>
            <person name="Jurick W.M.II."/>
            <person name="Stott K.A."/>
            <person name="Secor G.A."/>
            <person name="Thomma B.P.H.J."/>
            <person name="Van de Peer Y."/>
            <person name="Townsend C.A."/>
            <person name="Bolton M.D."/>
        </authorList>
    </citation>
    <scope>NUCLEOTIDE SEQUENCE [LARGE SCALE GENOMIC DNA]</scope>
    <source>
        <strain evidence="3">CBS538.71</strain>
    </source>
</reference>
<feature type="compositionally biased region" description="Basic and acidic residues" evidence="1">
    <location>
        <begin position="156"/>
        <end position="174"/>
    </location>
</feature>
<proteinExistence type="predicted"/>
<evidence type="ECO:0000256" key="1">
    <source>
        <dbReference type="SAM" id="MobiDB-lite"/>
    </source>
</evidence>
<comment type="caution">
    <text evidence="2">The sequence shown here is derived from an EMBL/GenBank/DDBJ whole genome shotgun (WGS) entry which is preliminary data.</text>
</comment>
<feature type="region of interest" description="Disordered" evidence="1">
    <location>
        <begin position="609"/>
        <end position="639"/>
    </location>
</feature>
<feature type="compositionally biased region" description="Low complexity" evidence="1">
    <location>
        <begin position="141"/>
        <end position="152"/>
    </location>
</feature>
<feature type="compositionally biased region" description="Polar residues" evidence="1">
    <location>
        <begin position="270"/>
        <end position="279"/>
    </location>
</feature>
<feature type="region of interest" description="Disordered" evidence="1">
    <location>
        <begin position="1"/>
        <end position="29"/>
    </location>
</feature>
<dbReference type="OrthoDB" id="3641037at2759"/>
<feature type="compositionally biased region" description="Basic and acidic residues" evidence="1">
    <location>
        <begin position="103"/>
        <end position="124"/>
    </location>
</feature>
<gene>
    <name evidence="2" type="ORF">CBER1_03688</name>
</gene>
<feature type="region of interest" description="Disordered" evidence="1">
    <location>
        <begin position="70"/>
        <end position="459"/>
    </location>
</feature>
<name>A0A2S6C781_9PEZI</name>
<organism evidence="2 3">
    <name type="scientific">Cercospora berteroae</name>
    <dbReference type="NCBI Taxonomy" id="357750"/>
    <lineage>
        <taxon>Eukaryota</taxon>
        <taxon>Fungi</taxon>
        <taxon>Dikarya</taxon>
        <taxon>Ascomycota</taxon>
        <taxon>Pezizomycotina</taxon>
        <taxon>Dothideomycetes</taxon>
        <taxon>Dothideomycetidae</taxon>
        <taxon>Mycosphaerellales</taxon>
        <taxon>Mycosphaerellaceae</taxon>
        <taxon>Cercospora</taxon>
    </lineage>
</organism>
<feature type="compositionally biased region" description="Basic and acidic residues" evidence="1">
    <location>
        <begin position="447"/>
        <end position="459"/>
    </location>
</feature>